<organism evidence="1 2">
    <name type="scientific">Burkholderia thailandensis</name>
    <dbReference type="NCBI Taxonomy" id="57975"/>
    <lineage>
        <taxon>Bacteria</taxon>
        <taxon>Pseudomonadati</taxon>
        <taxon>Pseudomonadota</taxon>
        <taxon>Betaproteobacteria</taxon>
        <taxon>Burkholderiales</taxon>
        <taxon>Burkholderiaceae</taxon>
        <taxon>Burkholderia</taxon>
        <taxon>pseudomallei group</taxon>
    </lineage>
</organism>
<name>A0AAW9D384_BURTH</name>
<accession>A0AAW9D384</accession>
<sequence length="80" mass="8278">MERPYRVSIGESDDDGLQTNRIPWLACAAGETVRLVAPASDTVETKSATVMATSVTLDSEQTTCAGALLAKGALGAAPRI</sequence>
<evidence type="ECO:0000313" key="1">
    <source>
        <dbReference type="EMBL" id="MDW9256318.1"/>
    </source>
</evidence>
<comment type="caution">
    <text evidence="1">The sequence shown here is derived from an EMBL/GenBank/DDBJ whole genome shotgun (WGS) entry which is preliminary data.</text>
</comment>
<dbReference type="Proteomes" id="UP001272137">
    <property type="component" value="Unassembled WGS sequence"/>
</dbReference>
<protein>
    <submittedName>
        <fullName evidence="1">Baseplate assembly domain protein</fullName>
    </submittedName>
</protein>
<dbReference type="EMBL" id="QXCT01000002">
    <property type="protein sequence ID" value="MDW9256318.1"/>
    <property type="molecule type" value="Genomic_DNA"/>
</dbReference>
<gene>
    <name evidence="1" type="ORF">C7S16_3745</name>
</gene>
<evidence type="ECO:0000313" key="2">
    <source>
        <dbReference type="Proteomes" id="UP001272137"/>
    </source>
</evidence>
<reference evidence="1" key="1">
    <citation type="submission" date="2018-08" db="EMBL/GenBank/DDBJ databases">
        <title>Identification of Burkholderia cepacia strains that express a Burkholderia pseudomallei-like capsular polysaccharide.</title>
        <authorList>
            <person name="Burtnick M.N."/>
            <person name="Vongsouvath M."/>
            <person name="Newton P."/>
            <person name="Wuthiekanun V."/>
            <person name="Limmathurotsakul D."/>
            <person name="Brett P.J."/>
            <person name="Chantratita N."/>
            <person name="Dance D.A."/>
        </authorList>
    </citation>
    <scope>NUCLEOTIDE SEQUENCE</scope>
    <source>
        <strain evidence="1">SBXCC001</strain>
    </source>
</reference>
<dbReference type="AlphaFoldDB" id="A0AAW9D384"/>
<proteinExistence type="predicted"/>